<dbReference type="EMBL" id="CM039426">
    <property type="protein sequence ID" value="KAI4357129.1"/>
    <property type="molecule type" value="Genomic_DNA"/>
</dbReference>
<gene>
    <name evidence="1" type="ORF">L6164_001096</name>
</gene>
<keyword evidence="2" id="KW-1185">Reference proteome</keyword>
<organism evidence="1 2">
    <name type="scientific">Bauhinia variegata</name>
    <name type="common">Purple orchid tree</name>
    <name type="synonym">Phanera variegata</name>
    <dbReference type="NCBI Taxonomy" id="167791"/>
    <lineage>
        <taxon>Eukaryota</taxon>
        <taxon>Viridiplantae</taxon>
        <taxon>Streptophyta</taxon>
        <taxon>Embryophyta</taxon>
        <taxon>Tracheophyta</taxon>
        <taxon>Spermatophyta</taxon>
        <taxon>Magnoliopsida</taxon>
        <taxon>eudicotyledons</taxon>
        <taxon>Gunneridae</taxon>
        <taxon>Pentapetalae</taxon>
        <taxon>rosids</taxon>
        <taxon>fabids</taxon>
        <taxon>Fabales</taxon>
        <taxon>Fabaceae</taxon>
        <taxon>Cercidoideae</taxon>
        <taxon>Cercideae</taxon>
        <taxon>Bauhiniinae</taxon>
        <taxon>Bauhinia</taxon>
    </lineage>
</organism>
<name>A0ACB9Q9V8_BAUVA</name>
<evidence type="ECO:0000313" key="1">
    <source>
        <dbReference type="EMBL" id="KAI4357129.1"/>
    </source>
</evidence>
<sequence length="691" mass="77750">MVAGAPQQQQLNPRSQQQQLQQQHQQQQQQSIPSAQDEALKRNTDCVYFLASPLTCKKGSECEYRHSEYARVNPRDCWYWLNGNCLNPKCSFRHPPLDSFLGTQATTPGGSAVAAPSQTATTTVAHPHNSSKQSVPCIFFQKGICLKGDRCAFLHGPNPIAGNKVPQVPVANQEAKTVPNVETASQRIVGVERHMALPPTQFDDEASSFRQTNARPVANGTFVRRSNRPNPGRMLDDPNIHNGKDNDEFLRESSPGFDVLVEDELTNSDYYHGEDQFGNARGQDGRNLDSVDEYNLGHSADYNSVADIDRQRFHAPQGYDSYDHMQEPYVWGQQRNSSERIFGASAYSEGRSHRKSDSPDNVEVSDLRHQLSKRRRVNGLKSVVSNDYYDLDSHGEEQSYQISSRKDSHQLPPNEISISSRFRGRIKLPVNGTDDYRERESDRTRNRSRLSPGRLRDRLRGKVHDDYERKNFRARPMRMEIMGDESADFAGPKSLTELKGGTSAENTEHQSLKKRKGLQDFHQPEDDLHFEDPKPLSEILKEKRAATAGTAAAADIKSNNKDREATNDSHNAVVLDTVNPTSGSHNTVVSETENGVLPKDESKFQVTDASGNDIDKTYAAQGQSEDGMIYDEGLEEQEYEGDDQRDGDGEYDYEQVDEGEYNYEEGENPEQEEYMDDEDGDDFAKKIGLLT</sequence>
<proteinExistence type="predicted"/>
<dbReference type="Proteomes" id="UP000828941">
    <property type="component" value="Chromosome 1"/>
</dbReference>
<accession>A0ACB9Q9V8</accession>
<evidence type="ECO:0000313" key="2">
    <source>
        <dbReference type="Proteomes" id="UP000828941"/>
    </source>
</evidence>
<comment type="caution">
    <text evidence="1">The sequence shown here is derived from an EMBL/GenBank/DDBJ whole genome shotgun (WGS) entry which is preliminary data.</text>
</comment>
<reference evidence="1 2" key="1">
    <citation type="journal article" date="2022" name="DNA Res.">
        <title>Chromosomal-level genome assembly of the orchid tree Bauhinia variegata (Leguminosae; Cercidoideae) supports the allotetraploid origin hypothesis of Bauhinia.</title>
        <authorList>
            <person name="Zhong Y."/>
            <person name="Chen Y."/>
            <person name="Zheng D."/>
            <person name="Pang J."/>
            <person name="Liu Y."/>
            <person name="Luo S."/>
            <person name="Meng S."/>
            <person name="Qian L."/>
            <person name="Wei D."/>
            <person name="Dai S."/>
            <person name="Zhou R."/>
        </authorList>
    </citation>
    <scope>NUCLEOTIDE SEQUENCE [LARGE SCALE GENOMIC DNA]</scope>
    <source>
        <strain evidence="1">BV-YZ2020</strain>
    </source>
</reference>
<protein>
    <submittedName>
        <fullName evidence="1">Uncharacterized protein</fullName>
    </submittedName>
</protein>